<dbReference type="GO" id="GO:0003677">
    <property type="term" value="F:DNA binding"/>
    <property type="evidence" value="ECO:0007669"/>
    <property type="project" value="UniProtKB-KW"/>
</dbReference>
<evidence type="ECO:0000313" key="3">
    <source>
        <dbReference type="EMBL" id="TQL51375.1"/>
    </source>
</evidence>
<dbReference type="InterPro" id="IPR001387">
    <property type="entry name" value="Cro/C1-type_HTH"/>
</dbReference>
<evidence type="ECO:0000256" key="1">
    <source>
        <dbReference type="ARBA" id="ARBA00023125"/>
    </source>
</evidence>
<evidence type="ECO:0000259" key="2">
    <source>
        <dbReference type="PROSITE" id="PS50943"/>
    </source>
</evidence>
<sequence length="121" mass="13346">MSDADPFPMSMGELIRRQRELAAVPMRQFASMVGISGPYLSQIENGLRAPSEQVLRNIAEHLGVPVSDLVDERTEDDTDSEEAMRDLIKADPNLTAAQRRALTEVYVAMVTTTRVQRAATG</sequence>
<dbReference type="AlphaFoldDB" id="A0A542YTF6"/>
<gene>
    <name evidence="3" type="ORF">FB467_2518</name>
</gene>
<organism evidence="3 4">
    <name type="scientific">Ornithinicoccus hortensis</name>
    <dbReference type="NCBI Taxonomy" id="82346"/>
    <lineage>
        <taxon>Bacteria</taxon>
        <taxon>Bacillati</taxon>
        <taxon>Actinomycetota</taxon>
        <taxon>Actinomycetes</taxon>
        <taxon>Micrococcales</taxon>
        <taxon>Intrasporangiaceae</taxon>
        <taxon>Ornithinicoccus</taxon>
    </lineage>
</organism>
<dbReference type="PROSITE" id="PS50943">
    <property type="entry name" value="HTH_CROC1"/>
    <property type="match status" value="1"/>
</dbReference>
<dbReference type="EMBL" id="VFOP01000001">
    <property type="protein sequence ID" value="TQL51375.1"/>
    <property type="molecule type" value="Genomic_DNA"/>
</dbReference>
<comment type="caution">
    <text evidence="3">The sequence shown here is derived from an EMBL/GenBank/DDBJ whole genome shotgun (WGS) entry which is preliminary data.</text>
</comment>
<dbReference type="InterPro" id="IPR010982">
    <property type="entry name" value="Lambda_DNA-bd_dom_sf"/>
</dbReference>
<dbReference type="RefSeq" id="WP_211350604.1">
    <property type="nucleotide sequence ID" value="NZ_BAAAIK010000010.1"/>
</dbReference>
<proteinExistence type="predicted"/>
<dbReference type="SUPFAM" id="SSF47413">
    <property type="entry name" value="lambda repressor-like DNA-binding domains"/>
    <property type="match status" value="1"/>
</dbReference>
<dbReference type="SMART" id="SM00530">
    <property type="entry name" value="HTH_XRE"/>
    <property type="match status" value="1"/>
</dbReference>
<dbReference type="CDD" id="cd00093">
    <property type="entry name" value="HTH_XRE"/>
    <property type="match status" value="1"/>
</dbReference>
<reference evidence="3 4" key="1">
    <citation type="submission" date="2019-06" db="EMBL/GenBank/DDBJ databases">
        <title>Sequencing the genomes of 1000 actinobacteria strains.</title>
        <authorList>
            <person name="Klenk H.-P."/>
        </authorList>
    </citation>
    <scope>NUCLEOTIDE SEQUENCE [LARGE SCALE GENOMIC DNA]</scope>
    <source>
        <strain evidence="3 4">DSM 12335</strain>
    </source>
</reference>
<dbReference type="Gene3D" id="1.10.260.40">
    <property type="entry name" value="lambda repressor-like DNA-binding domains"/>
    <property type="match status" value="1"/>
</dbReference>
<evidence type="ECO:0000313" key="4">
    <source>
        <dbReference type="Proteomes" id="UP000319516"/>
    </source>
</evidence>
<accession>A0A542YTF6</accession>
<dbReference type="GO" id="GO:0005829">
    <property type="term" value="C:cytosol"/>
    <property type="evidence" value="ECO:0007669"/>
    <property type="project" value="TreeGrafter"/>
</dbReference>
<keyword evidence="1" id="KW-0238">DNA-binding</keyword>
<dbReference type="InterPro" id="IPR050807">
    <property type="entry name" value="TransReg_Diox_bact_type"/>
</dbReference>
<dbReference type="PANTHER" id="PTHR46797">
    <property type="entry name" value="HTH-TYPE TRANSCRIPTIONAL REGULATOR"/>
    <property type="match status" value="1"/>
</dbReference>
<name>A0A542YTF6_9MICO</name>
<protein>
    <submittedName>
        <fullName evidence="3">Helix-turn-helix protein</fullName>
    </submittedName>
</protein>
<feature type="domain" description="HTH cro/C1-type" evidence="2">
    <location>
        <begin position="15"/>
        <end position="69"/>
    </location>
</feature>
<dbReference type="Pfam" id="PF01381">
    <property type="entry name" value="HTH_3"/>
    <property type="match status" value="1"/>
</dbReference>
<dbReference type="GO" id="GO:0003700">
    <property type="term" value="F:DNA-binding transcription factor activity"/>
    <property type="evidence" value="ECO:0007669"/>
    <property type="project" value="TreeGrafter"/>
</dbReference>
<dbReference type="PANTHER" id="PTHR46797:SF1">
    <property type="entry name" value="METHYLPHOSPHONATE SYNTHASE"/>
    <property type="match status" value="1"/>
</dbReference>
<dbReference type="Proteomes" id="UP000319516">
    <property type="component" value="Unassembled WGS sequence"/>
</dbReference>
<keyword evidence="4" id="KW-1185">Reference proteome</keyword>